<dbReference type="GO" id="GO:0003899">
    <property type="term" value="F:DNA-directed RNA polymerase activity"/>
    <property type="evidence" value="ECO:0007669"/>
    <property type="project" value="InterPro"/>
</dbReference>
<evidence type="ECO:0000313" key="7">
    <source>
        <dbReference type="EMBL" id="KAJ3452720.1"/>
    </source>
</evidence>
<gene>
    <name evidence="7" type="ORF">M0812_04495</name>
</gene>
<dbReference type="GO" id="GO:0006351">
    <property type="term" value="P:DNA-templated transcription"/>
    <property type="evidence" value="ECO:0007669"/>
    <property type="project" value="InterPro"/>
</dbReference>
<dbReference type="HAMAP" id="MF_00320">
    <property type="entry name" value="RNApol_arch_Rpo3"/>
    <property type="match status" value="1"/>
</dbReference>
<dbReference type="GO" id="GO:0005736">
    <property type="term" value="C:RNA polymerase I complex"/>
    <property type="evidence" value="ECO:0007669"/>
    <property type="project" value="TreeGrafter"/>
</dbReference>
<dbReference type="GO" id="GO:0005666">
    <property type="term" value="C:RNA polymerase III complex"/>
    <property type="evidence" value="ECO:0007669"/>
    <property type="project" value="TreeGrafter"/>
</dbReference>
<dbReference type="InterPro" id="IPR011262">
    <property type="entry name" value="DNA-dir_RNA_pol_insert"/>
</dbReference>
<sequence>MSIHVGKEKISQVLDGEILEFNPNNFSENFSIEIEKLTKDRMEFVMRGIEAPLANAFRRILLSDIPTIAIETISIKNNTSVIQDEVLAHRLGLIPINVDPKHFKYRPKQPLQKQDKNSRQESSNATEENTLLFNLHIRCLKKTDWEKIKKSRELLLKKQEQNKEMNIEKEEEEEGKENKLKIQIESGSESEDEEEEGEIDERAKECVEKILTQRAKTLINHRVLSSDLVWVPIGNQQTLFPKGIKPVLPDILIAKLNEGQEIDLECEAVKGTGREHAKWCPVCTASYRMLPSIKLKKQLSQKQSKKLVKTCPMKVFDIEDGLLEIKNSRKCTMCRECLRGDFGVELGLVKNEFYFWIESTGIIPPEELFQQALEIFKEKCINLKNNLQNFTKKKEFNENEEEEINFD</sequence>
<dbReference type="SUPFAM" id="SSF55257">
    <property type="entry name" value="RBP11-like subunits of RNA polymerase"/>
    <property type="match status" value="1"/>
</dbReference>
<dbReference type="PANTHER" id="PTHR11800">
    <property type="entry name" value="DNA-DIRECTED RNA POLYMERASE"/>
    <property type="match status" value="1"/>
</dbReference>
<feature type="region of interest" description="Disordered" evidence="5">
    <location>
        <begin position="164"/>
        <end position="200"/>
    </location>
</feature>
<evidence type="ECO:0000256" key="3">
    <source>
        <dbReference type="ARBA" id="ARBA00025804"/>
    </source>
</evidence>
<proteinExistence type="inferred from homology"/>
<evidence type="ECO:0000256" key="1">
    <source>
        <dbReference type="ARBA" id="ARBA00022478"/>
    </source>
</evidence>
<keyword evidence="1 7" id="KW-0240">DNA-directed RNA polymerase</keyword>
<dbReference type="Gene3D" id="3.30.1360.10">
    <property type="entry name" value="RNA polymerase, RBP11-like subunit"/>
    <property type="match status" value="1"/>
</dbReference>
<dbReference type="InterPro" id="IPR011263">
    <property type="entry name" value="DNA-dir_RNA_pol_RpoA/D/Rpb3"/>
</dbReference>
<comment type="caution">
    <text evidence="7">The sequence shown here is derived from an EMBL/GenBank/DDBJ whole genome shotgun (WGS) entry which is preliminary data.</text>
</comment>
<dbReference type="CDD" id="cd07032">
    <property type="entry name" value="RNAP_I_II_AC40"/>
    <property type="match status" value="1"/>
</dbReference>
<organism evidence="7 8">
    <name type="scientific">Anaeramoeba flamelloides</name>
    <dbReference type="NCBI Taxonomy" id="1746091"/>
    <lineage>
        <taxon>Eukaryota</taxon>
        <taxon>Metamonada</taxon>
        <taxon>Anaeramoebidae</taxon>
        <taxon>Anaeramoeba</taxon>
    </lineage>
</organism>
<dbReference type="InterPro" id="IPR050518">
    <property type="entry name" value="Rpo3/RPB3_RNA_Pol_subunit"/>
</dbReference>
<feature type="coiled-coil region" evidence="4">
    <location>
        <begin position="373"/>
        <end position="400"/>
    </location>
</feature>
<evidence type="ECO:0000313" key="8">
    <source>
        <dbReference type="Proteomes" id="UP001146793"/>
    </source>
</evidence>
<accession>A0AAV8AGA0</accession>
<feature type="region of interest" description="Disordered" evidence="5">
    <location>
        <begin position="104"/>
        <end position="125"/>
    </location>
</feature>
<feature type="compositionally biased region" description="Acidic residues" evidence="5">
    <location>
        <begin position="188"/>
        <end position="199"/>
    </location>
</feature>
<evidence type="ECO:0000256" key="4">
    <source>
        <dbReference type="SAM" id="Coils"/>
    </source>
</evidence>
<dbReference type="AlphaFoldDB" id="A0AAV8AGA0"/>
<evidence type="ECO:0000256" key="5">
    <source>
        <dbReference type="SAM" id="MobiDB-lite"/>
    </source>
</evidence>
<evidence type="ECO:0000259" key="6">
    <source>
        <dbReference type="SMART" id="SM00662"/>
    </source>
</evidence>
<dbReference type="InterPro" id="IPR033901">
    <property type="entry name" value="RNAPI/III_AC40"/>
</dbReference>
<dbReference type="InterPro" id="IPR036643">
    <property type="entry name" value="RNApol_insert_sf"/>
</dbReference>
<dbReference type="Pfam" id="PF01000">
    <property type="entry name" value="RNA_pol_A_bac"/>
    <property type="match status" value="1"/>
</dbReference>
<feature type="domain" description="DNA-directed RNA polymerase RpoA/D/Rpb3-type" evidence="6">
    <location>
        <begin position="41"/>
        <end position="386"/>
    </location>
</feature>
<protein>
    <submittedName>
        <fullName evidence="7">DNA-directed RNA polymerases i and iii subunit rpac1</fullName>
    </submittedName>
</protein>
<dbReference type="EMBL" id="JANTQA010000008">
    <property type="protein sequence ID" value="KAJ3452720.1"/>
    <property type="molecule type" value="Genomic_DNA"/>
</dbReference>
<dbReference type="Gene3D" id="2.170.120.12">
    <property type="entry name" value="DNA-directed RNA polymerase, insert domain"/>
    <property type="match status" value="1"/>
</dbReference>
<keyword evidence="4" id="KW-0175">Coiled coil</keyword>
<dbReference type="PANTHER" id="PTHR11800:SF13">
    <property type="entry name" value="DNA-DIRECTED RNA POLYMERASES I AND III SUBUNIT RPAC1"/>
    <property type="match status" value="1"/>
</dbReference>
<comment type="similarity">
    <text evidence="3">Belongs to the archaeal Rpo3/eukaryotic RPB3 RNA polymerase subunit family.</text>
</comment>
<dbReference type="Proteomes" id="UP001146793">
    <property type="component" value="Unassembled WGS sequence"/>
</dbReference>
<dbReference type="InterPro" id="IPR036603">
    <property type="entry name" value="RBP11-like"/>
</dbReference>
<evidence type="ECO:0000256" key="2">
    <source>
        <dbReference type="ARBA" id="ARBA00023163"/>
    </source>
</evidence>
<dbReference type="SMART" id="SM00662">
    <property type="entry name" value="RPOLD"/>
    <property type="match status" value="1"/>
</dbReference>
<dbReference type="Pfam" id="PF01193">
    <property type="entry name" value="RNA_pol_L"/>
    <property type="match status" value="1"/>
</dbReference>
<reference evidence="7" key="1">
    <citation type="submission" date="2022-08" db="EMBL/GenBank/DDBJ databases">
        <title>Novel sulphate-reducing endosymbionts in the free-living metamonad Anaeramoeba.</title>
        <authorList>
            <person name="Jerlstrom-Hultqvist J."/>
            <person name="Cepicka I."/>
            <person name="Gallot-Lavallee L."/>
            <person name="Salas-Leiva D."/>
            <person name="Curtis B.A."/>
            <person name="Zahonova K."/>
            <person name="Pipaliya S."/>
            <person name="Dacks J."/>
            <person name="Roger A.J."/>
        </authorList>
    </citation>
    <scope>NUCLEOTIDE SEQUENCE</scope>
    <source>
        <strain evidence="7">Busselton2</strain>
    </source>
</reference>
<dbReference type="InterPro" id="IPR022842">
    <property type="entry name" value="RNAP_Rpo3/Rpb3/RPAC1"/>
</dbReference>
<name>A0AAV8AGA0_9EUKA</name>
<dbReference type="SUPFAM" id="SSF56553">
    <property type="entry name" value="Insert subdomain of RNA polymerase alpha subunit"/>
    <property type="match status" value="2"/>
</dbReference>
<keyword evidence="2" id="KW-0804">Transcription</keyword>
<dbReference type="GO" id="GO:0046983">
    <property type="term" value="F:protein dimerization activity"/>
    <property type="evidence" value="ECO:0007669"/>
    <property type="project" value="InterPro"/>
</dbReference>